<dbReference type="AlphaFoldDB" id="A0A367KVA0"/>
<evidence type="ECO:0000313" key="2">
    <source>
        <dbReference type="Proteomes" id="UP000253551"/>
    </source>
</evidence>
<proteinExistence type="predicted"/>
<dbReference type="Proteomes" id="UP000253551">
    <property type="component" value="Unassembled WGS sequence"/>
</dbReference>
<dbReference type="EMBL" id="PJQM01000220">
    <property type="protein sequence ID" value="RCI06143.1"/>
    <property type="molecule type" value="Genomic_DNA"/>
</dbReference>
<accession>A0A367KVA0</accession>
<dbReference type="OrthoDB" id="2215566at2759"/>
<keyword evidence="2" id="KW-1185">Reference proteome</keyword>
<reference evidence="1 2" key="1">
    <citation type="journal article" date="2018" name="G3 (Bethesda)">
        <title>Phylogenetic and Phylogenomic Definition of Rhizopus Species.</title>
        <authorList>
            <person name="Gryganskyi A.P."/>
            <person name="Golan J."/>
            <person name="Dolatabadi S."/>
            <person name="Mondo S."/>
            <person name="Robb S."/>
            <person name="Idnurm A."/>
            <person name="Muszewska A."/>
            <person name="Steczkiewicz K."/>
            <person name="Masonjones S."/>
            <person name="Liao H.L."/>
            <person name="Gajdeczka M.T."/>
            <person name="Anike F."/>
            <person name="Vuek A."/>
            <person name="Anishchenko I.M."/>
            <person name="Voigt K."/>
            <person name="de Hoog G.S."/>
            <person name="Smith M.E."/>
            <person name="Heitman J."/>
            <person name="Vilgalys R."/>
            <person name="Stajich J.E."/>
        </authorList>
    </citation>
    <scope>NUCLEOTIDE SEQUENCE [LARGE SCALE GENOMIC DNA]</scope>
    <source>
        <strain evidence="1 2">LSU 92-RS-03</strain>
    </source>
</reference>
<name>A0A367KVA0_RHIST</name>
<gene>
    <name evidence="1" type="ORF">CU098_013540</name>
</gene>
<protein>
    <submittedName>
        <fullName evidence="1">Uncharacterized protein</fullName>
    </submittedName>
</protein>
<organism evidence="1 2">
    <name type="scientific">Rhizopus stolonifer</name>
    <name type="common">Rhizopus nigricans</name>
    <dbReference type="NCBI Taxonomy" id="4846"/>
    <lineage>
        <taxon>Eukaryota</taxon>
        <taxon>Fungi</taxon>
        <taxon>Fungi incertae sedis</taxon>
        <taxon>Mucoromycota</taxon>
        <taxon>Mucoromycotina</taxon>
        <taxon>Mucoromycetes</taxon>
        <taxon>Mucorales</taxon>
        <taxon>Mucorineae</taxon>
        <taxon>Rhizopodaceae</taxon>
        <taxon>Rhizopus</taxon>
    </lineage>
</organism>
<evidence type="ECO:0000313" key="1">
    <source>
        <dbReference type="EMBL" id="RCI06143.1"/>
    </source>
</evidence>
<comment type="caution">
    <text evidence="1">The sequence shown here is derived from an EMBL/GenBank/DDBJ whole genome shotgun (WGS) entry which is preliminary data.</text>
</comment>
<sequence length="195" mass="22148">MIILSLGYLTIPFDIKKSIKTLPSNDYVLQNTFTTLCIQGFVQSPPVMHPTIERHVIQLSPQATTTESETCNTLHQAFCKHQRHVYAIVPIADSILGIVGATAQKDLFIIHIMEYTVEPVRNAAREDKILDLNSSPKPAEILKVCQSWPQSKPQLKGIANQIYNMALLYGYWENWQVFEGICQRYEISPQQFIGN</sequence>